<dbReference type="Gene3D" id="2.40.128.660">
    <property type="entry name" value="Uncharacterised protein PF15525, DUF4652"/>
    <property type="match status" value="1"/>
</dbReference>
<proteinExistence type="predicted"/>
<reference evidence="1 2" key="1">
    <citation type="submission" date="2018-09" db="EMBL/GenBank/DDBJ databases">
        <title>Paenibacillus aracenensis nov. sp. isolated from a cave in southern Spain.</title>
        <authorList>
            <person name="Jurado V."/>
            <person name="Gutierrez-Patricio S."/>
            <person name="Gonzalez-Pimentel J.L."/>
            <person name="Miller A.Z."/>
            <person name="Laiz L."/>
            <person name="Saiz-Jimenez C."/>
        </authorList>
    </citation>
    <scope>NUCLEOTIDE SEQUENCE [LARGE SCALE GENOMIC DNA]</scope>
    <source>
        <strain evidence="1 2">DSM 22867</strain>
    </source>
</reference>
<dbReference type="SUPFAM" id="SSF82171">
    <property type="entry name" value="DPP6 N-terminal domain-like"/>
    <property type="match status" value="1"/>
</dbReference>
<dbReference type="InterPro" id="IPR028102">
    <property type="entry name" value="DUF4652"/>
</dbReference>
<name>A0A3A1UQA2_9BACL</name>
<accession>A0A3A1UQA2</accession>
<dbReference type="Pfam" id="PF15525">
    <property type="entry name" value="DUF4652"/>
    <property type="match status" value="1"/>
</dbReference>
<evidence type="ECO:0000313" key="1">
    <source>
        <dbReference type="EMBL" id="RIX48716.1"/>
    </source>
</evidence>
<dbReference type="Proteomes" id="UP000266482">
    <property type="component" value="Unassembled WGS sequence"/>
</dbReference>
<dbReference type="PROSITE" id="PS51257">
    <property type="entry name" value="PROKAR_LIPOPROTEIN"/>
    <property type="match status" value="1"/>
</dbReference>
<gene>
    <name evidence="1" type="ORF">D3P08_23760</name>
</gene>
<protein>
    <submittedName>
        <fullName evidence="1">DUF4652 domain-containing protein</fullName>
    </submittedName>
</protein>
<sequence>MIDRLQHHLGGDHMLRKMPLLCLLIISLLTGCSNDAGGSSSELILAETVFYPENEPPSIKVKRGEDWKEISAVDDYPSKPVISSDKTKLAFISPYEFELAGEAWLYDAQKDESKKLFSLDDAGDGNSVKQILWFDDDNLLILTGNTYGTISFNQNLYLLDLNEKEHQLLLQVQQNQDIRDLTIKEASISMNVATYNEDFTDYASETKVIEITEK</sequence>
<dbReference type="OrthoDB" id="2618665at2"/>
<dbReference type="AlphaFoldDB" id="A0A3A1UQA2"/>
<keyword evidence="2" id="KW-1185">Reference proteome</keyword>
<dbReference type="EMBL" id="QXQA01000020">
    <property type="protein sequence ID" value="RIX48716.1"/>
    <property type="molecule type" value="Genomic_DNA"/>
</dbReference>
<comment type="caution">
    <text evidence="1">The sequence shown here is derived from an EMBL/GenBank/DDBJ whole genome shotgun (WGS) entry which is preliminary data.</text>
</comment>
<evidence type="ECO:0000313" key="2">
    <source>
        <dbReference type="Proteomes" id="UP000266482"/>
    </source>
</evidence>
<organism evidence="1 2">
    <name type="scientific">Paenibacillus nanensis</name>
    <dbReference type="NCBI Taxonomy" id="393251"/>
    <lineage>
        <taxon>Bacteria</taxon>
        <taxon>Bacillati</taxon>
        <taxon>Bacillota</taxon>
        <taxon>Bacilli</taxon>
        <taxon>Bacillales</taxon>
        <taxon>Paenibacillaceae</taxon>
        <taxon>Paenibacillus</taxon>
    </lineage>
</organism>